<dbReference type="AlphaFoldDB" id="A0A9X3S1R3"/>
<organism evidence="2 3">
    <name type="scientific">Solirubrobacter ginsenosidimutans</name>
    <dbReference type="NCBI Taxonomy" id="490573"/>
    <lineage>
        <taxon>Bacteria</taxon>
        <taxon>Bacillati</taxon>
        <taxon>Actinomycetota</taxon>
        <taxon>Thermoleophilia</taxon>
        <taxon>Solirubrobacterales</taxon>
        <taxon>Solirubrobacteraceae</taxon>
        <taxon>Solirubrobacter</taxon>
    </lineage>
</organism>
<keyword evidence="1" id="KW-0472">Membrane</keyword>
<accession>A0A9X3S1R3</accession>
<evidence type="ECO:0000256" key="1">
    <source>
        <dbReference type="SAM" id="Phobius"/>
    </source>
</evidence>
<gene>
    <name evidence="2" type="ORF">OM076_20625</name>
</gene>
<dbReference type="Proteomes" id="UP001149140">
    <property type="component" value="Unassembled WGS sequence"/>
</dbReference>
<dbReference type="RefSeq" id="WP_270041926.1">
    <property type="nucleotide sequence ID" value="NZ_JAPDOD010000020.1"/>
</dbReference>
<evidence type="ECO:0000313" key="3">
    <source>
        <dbReference type="Proteomes" id="UP001149140"/>
    </source>
</evidence>
<name>A0A9X3S1R3_9ACTN</name>
<feature type="transmembrane region" description="Helical" evidence="1">
    <location>
        <begin position="315"/>
        <end position="334"/>
    </location>
</feature>
<feature type="transmembrane region" description="Helical" evidence="1">
    <location>
        <begin position="281"/>
        <end position="303"/>
    </location>
</feature>
<sequence length="405" mass="43714">MQPWPGEVLDERSGEIAVGFAALLTRQAAWRHRRVETISVLSHERVRRHVSVDFTVPAAHRDELALSEGEWVVPLAYLAKRLLVNFDLFMEDEAAVPLLRSDEAQLISRELLYVMLDLDTEEAVEADVGPLIEWILAAGPGEEDAVDAAVGELEDTLGSLPGFVALAEQLTRGFLLCAVVGDVSRRRVIKFAYDQPLARPARSVHFYDTPGCTEAASYHAEVDVPDEMRARTTNMIDNLTGEVLASGPRDADRPAIHYVAAAEARVLPGLIVRYGTERGRFLVPAMLVAWVIALGLTLPWLFADLPSLAGSPSPAIAILLSSSAIFSGLVLRSGEHPLVRLMLAPYRLCLVAATVAVVVAGGTLAFHASDGTLRWVWGLGALVAVLSASILSVEAARAPAAARDR</sequence>
<feature type="transmembrane region" description="Helical" evidence="1">
    <location>
        <begin position="346"/>
        <end position="369"/>
    </location>
</feature>
<reference evidence="2" key="1">
    <citation type="submission" date="2022-10" db="EMBL/GenBank/DDBJ databases">
        <title>The WGS of Solirubrobacter ginsenosidimutans DSM 21036.</title>
        <authorList>
            <person name="Jiang Z."/>
        </authorList>
    </citation>
    <scope>NUCLEOTIDE SEQUENCE</scope>
    <source>
        <strain evidence="2">DSM 21036</strain>
    </source>
</reference>
<feature type="transmembrane region" description="Helical" evidence="1">
    <location>
        <begin position="375"/>
        <end position="396"/>
    </location>
</feature>
<proteinExistence type="predicted"/>
<protein>
    <submittedName>
        <fullName evidence="2">Uncharacterized protein</fullName>
    </submittedName>
</protein>
<keyword evidence="3" id="KW-1185">Reference proteome</keyword>
<dbReference type="EMBL" id="JAPDOD010000020">
    <property type="protein sequence ID" value="MDA0162689.1"/>
    <property type="molecule type" value="Genomic_DNA"/>
</dbReference>
<evidence type="ECO:0000313" key="2">
    <source>
        <dbReference type="EMBL" id="MDA0162689.1"/>
    </source>
</evidence>
<comment type="caution">
    <text evidence="2">The sequence shown here is derived from an EMBL/GenBank/DDBJ whole genome shotgun (WGS) entry which is preliminary data.</text>
</comment>
<keyword evidence="1" id="KW-1133">Transmembrane helix</keyword>
<keyword evidence="1" id="KW-0812">Transmembrane</keyword>